<comment type="caution">
    <text evidence="1">The sequence shown here is derived from an EMBL/GenBank/DDBJ whole genome shotgun (WGS) entry which is preliminary data.</text>
</comment>
<evidence type="ECO:0000313" key="1">
    <source>
        <dbReference type="EMBL" id="KKL10306.1"/>
    </source>
</evidence>
<accession>A0A0F9CXF4</accession>
<dbReference type="AlphaFoldDB" id="A0A0F9CXF4"/>
<dbReference type="EMBL" id="LAZR01042114">
    <property type="protein sequence ID" value="KKL10306.1"/>
    <property type="molecule type" value="Genomic_DNA"/>
</dbReference>
<sequence length="64" mass="7308">MIYGRRKTVTLFGPLFADYVKRIWPWTGQPVCNKRGDCVPCGGIWLSSQPAPALYLNHRQKDNS</sequence>
<name>A0A0F9CXF4_9ZZZZ</name>
<organism evidence="1">
    <name type="scientific">marine sediment metagenome</name>
    <dbReference type="NCBI Taxonomy" id="412755"/>
    <lineage>
        <taxon>unclassified sequences</taxon>
        <taxon>metagenomes</taxon>
        <taxon>ecological metagenomes</taxon>
    </lineage>
</organism>
<proteinExistence type="predicted"/>
<gene>
    <name evidence="1" type="ORF">LCGC14_2557170</name>
</gene>
<reference evidence="1" key="1">
    <citation type="journal article" date="2015" name="Nature">
        <title>Complex archaea that bridge the gap between prokaryotes and eukaryotes.</title>
        <authorList>
            <person name="Spang A."/>
            <person name="Saw J.H."/>
            <person name="Jorgensen S.L."/>
            <person name="Zaremba-Niedzwiedzka K."/>
            <person name="Martijn J."/>
            <person name="Lind A.E."/>
            <person name="van Eijk R."/>
            <person name="Schleper C."/>
            <person name="Guy L."/>
            <person name="Ettema T.J."/>
        </authorList>
    </citation>
    <scope>NUCLEOTIDE SEQUENCE</scope>
</reference>
<protein>
    <submittedName>
        <fullName evidence="1">Uncharacterized protein</fullName>
    </submittedName>
</protein>